<dbReference type="Pfam" id="PF00249">
    <property type="entry name" value="Myb_DNA-binding"/>
    <property type="match status" value="1"/>
</dbReference>
<evidence type="ECO:0000256" key="2">
    <source>
        <dbReference type="ARBA" id="ARBA00023125"/>
    </source>
</evidence>
<dbReference type="EMBL" id="ANJA01000232">
    <property type="protein sequence ID" value="ETO84850.1"/>
    <property type="molecule type" value="Genomic_DNA"/>
</dbReference>
<feature type="domain" description="Myb-like" evidence="4">
    <location>
        <begin position="63"/>
        <end position="114"/>
    </location>
</feature>
<dbReference type="InterPro" id="IPR001005">
    <property type="entry name" value="SANT/Myb"/>
</dbReference>
<evidence type="ECO:0000313" key="7">
    <source>
        <dbReference type="Proteomes" id="UP000028582"/>
    </source>
</evidence>
<dbReference type="InterPro" id="IPR050560">
    <property type="entry name" value="MYB_TF"/>
</dbReference>
<organism evidence="6 7">
    <name type="scientific">Phytophthora nicotianae P1976</name>
    <dbReference type="NCBI Taxonomy" id="1317066"/>
    <lineage>
        <taxon>Eukaryota</taxon>
        <taxon>Sar</taxon>
        <taxon>Stramenopiles</taxon>
        <taxon>Oomycota</taxon>
        <taxon>Peronosporomycetes</taxon>
        <taxon>Peronosporales</taxon>
        <taxon>Peronosporaceae</taxon>
        <taxon>Phytophthora</taxon>
    </lineage>
</organism>
<evidence type="ECO:0000313" key="6">
    <source>
        <dbReference type="EMBL" id="ETO84850.1"/>
    </source>
</evidence>
<evidence type="ECO:0000256" key="1">
    <source>
        <dbReference type="ARBA" id="ARBA00022737"/>
    </source>
</evidence>
<dbReference type="InterPro" id="IPR009057">
    <property type="entry name" value="Homeodomain-like_sf"/>
</dbReference>
<dbReference type="PROSITE" id="PS51294">
    <property type="entry name" value="HTH_MYB"/>
    <property type="match status" value="3"/>
</dbReference>
<feature type="region of interest" description="Disordered" evidence="3">
    <location>
        <begin position="42"/>
        <end position="66"/>
    </location>
</feature>
<dbReference type="SUPFAM" id="SSF46689">
    <property type="entry name" value="Homeodomain-like"/>
    <property type="match status" value="2"/>
</dbReference>
<proteinExistence type="predicted"/>
<feature type="domain" description="HTH myb-type" evidence="5">
    <location>
        <begin position="70"/>
        <end position="115"/>
    </location>
</feature>
<dbReference type="GO" id="GO:0000981">
    <property type="term" value="F:DNA-binding transcription factor activity, RNA polymerase II-specific"/>
    <property type="evidence" value="ECO:0007669"/>
    <property type="project" value="TreeGrafter"/>
</dbReference>
<feature type="region of interest" description="Disordered" evidence="3">
    <location>
        <begin position="223"/>
        <end position="256"/>
    </location>
</feature>
<dbReference type="SMART" id="SM00717">
    <property type="entry name" value="SANT"/>
    <property type="match status" value="3"/>
</dbReference>
<feature type="domain" description="Myb-like" evidence="4">
    <location>
        <begin position="121"/>
        <end position="167"/>
    </location>
</feature>
<dbReference type="Gene3D" id="1.10.10.60">
    <property type="entry name" value="Homeodomain-like"/>
    <property type="match status" value="3"/>
</dbReference>
<dbReference type="Pfam" id="PF13921">
    <property type="entry name" value="Myb_DNA-bind_6"/>
    <property type="match status" value="1"/>
</dbReference>
<dbReference type="InterPro" id="IPR017930">
    <property type="entry name" value="Myb_dom"/>
</dbReference>
<dbReference type="AlphaFoldDB" id="A0A081B139"/>
<evidence type="ECO:0000256" key="3">
    <source>
        <dbReference type="SAM" id="MobiDB-lite"/>
    </source>
</evidence>
<dbReference type="PANTHER" id="PTHR45614">
    <property type="entry name" value="MYB PROTEIN-RELATED"/>
    <property type="match status" value="1"/>
</dbReference>
<feature type="compositionally biased region" description="Basic residues" evidence="3">
    <location>
        <begin position="43"/>
        <end position="52"/>
    </location>
</feature>
<feature type="domain" description="HTH myb-type" evidence="5">
    <location>
        <begin position="116"/>
        <end position="171"/>
    </location>
</feature>
<dbReference type="FunFam" id="1.10.10.60:FF:000010">
    <property type="entry name" value="Transcriptional activator Myb isoform A"/>
    <property type="match status" value="1"/>
</dbReference>
<dbReference type="Proteomes" id="UP000028582">
    <property type="component" value="Unassembled WGS sequence"/>
</dbReference>
<feature type="compositionally biased region" description="Basic residues" evidence="3">
    <location>
        <begin position="235"/>
        <end position="251"/>
    </location>
</feature>
<keyword evidence="2" id="KW-0238">DNA-binding</keyword>
<keyword evidence="1" id="KW-0677">Repeat</keyword>
<gene>
    <name evidence="6" type="ORF">F444_01291</name>
</gene>
<evidence type="ECO:0000259" key="5">
    <source>
        <dbReference type="PROSITE" id="PS51294"/>
    </source>
</evidence>
<name>A0A081B139_PHYNI</name>
<dbReference type="PROSITE" id="PS50090">
    <property type="entry name" value="MYB_LIKE"/>
    <property type="match status" value="3"/>
</dbReference>
<sequence>MGSPCRPNSYNVPAFWAFLELHKSICSEDNWRTMMELRYSPYQRKKSSRKKQQQKEATAISAQPHGEGLKWTAEEDSLLRDGVCKFGGKKWKVIAQRIERRSAEDCSKRWNKLQDLDTVVKRPWSQDEDALMFKLVKKYGASKWAVIASYLKGRNGKQCRERWHNQLNPTIKKTPWTEEENDLILSMQAQYGNCWAKITSHLPGRTDNAVKNHWHSSLKALAARARDNGGDPTTKRYKKKRSRKGKSRPKKQTNSLSTIADVPACGEQAGLVTASVNDATLIETPVTPPESQAIESMASVADSIALLVIPEPEHGSLSPDAVSSVDTLDLYTPPYHDSVMRAQAVIDNILDPMGLESCSNNSVNAPWLTDVCTSMTASNHSIQHNVGACFSSDNDVSCSVNNTQLPADPTSPAQPPFGLDELLYDSLHEVCGGGALQVATGLESSELVLSAPLGEVARVYKRSTVLTEWGTCFTYAPPSVLPAYVGPNLSPLDHADDMLFQAKQEPLFDGVKNEVSSLDYGYSQRMSTFSSLFDVEL</sequence>
<dbReference type="GO" id="GO:0000978">
    <property type="term" value="F:RNA polymerase II cis-regulatory region sequence-specific DNA binding"/>
    <property type="evidence" value="ECO:0007669"/>
    <property type="project" value="TreeGrafter"/>
</dbReference>
<feature type="domain" description="Myb-like" evidence="4">
    <location>
        <begin position="168"/>
        <end position="218"/>
    </location>
</feature>
<dbReference type="OrthoDB" id="2143914at2759"/>
<protein>
    <submittedName>
        <fullName evidence="6">Uncharacterized protein</fullName>
    </submittedName>
</protein>
<accession>A0A081B139</accession>
<comment type="caution">
    <text evidence="6">The sequence shown here is derived from an EMBL/GenBank/DDBJ whole genome shotgun (WGS) entry which is preliminary data.</text>
</comment>
<reference evidence="6 7" key="1">
    <citation type="submission" date="2013-11" db="EMBL/GenBank/DDBJ databases">
        <title>The Genome Sequence of Phytophthora parasitica P1976.</title>
        <authorList>
            <consortium name="The Broad Institute Genomics Platform"/>
            <person name="Russ C."/>
            <person name="Tyler B."/>
            <person name="Panabieres F."/>
            <person name="Shan W."/>
            <person name="Tripathy S."/>
            <person name="Grunwald N."/>
            <person name="Machado M."/>
            <person name="Johnson C.S."/>
            <person name="Walker B."/>
            <person name="Young S."/>
            <person name="Zeng Q."/>
            <person name="Gargeya S."/>
            <person name="Fitzgerald M."/>
            <person name="Haas B."/>
            <person name="Abouelleil A."/>
            <person name="Allen A.W."/>
            <person name="Alvarado L."/>
            <person name="Arachchi H.M."/>
            <person name="Berlin A.M."/>
            <person name="Chapman S.B."/>
            <person name="Gainer-Dewar J."/>
            <person name="Goldberg J."/>
            <person name="Griggs A."/>
            <person name="Gujja S."/>
            <person name="Hansen M."/>
            <person name="Howarth C."/>
            <person name="Imamovic A."/>
            <person name="Ireland A."/>
            <person name="Larimer J."/>
            <person name="McCowan C."/>
            <person name="Murphy C."/>
            <person name="Pearson M."/>
            <person name="Poon T.W."/>
            <person name="Priest M."/>
            <person name="Roberts A."/>
            <person name="Saif S."/>
            <person name="Shea T."/>
            <person name="Sisk P."/>
            <person name="Sykes S."/>
            <person name="Wortman J."/>
            <person name="Nusbaum C."/>
            <person name="Birren B."/>
        </authorList>
    </citation>
    <scope>NUCLEOTIDE SEQUENCE [LARGE SCALE GENOMIC DNA]</scope>
    <source>
        <strain evidence="6 7">P1976</strain>
    </source>
</reference>
<evidence type="ECO:0000259" key="4">
    <source>
        <dbReference type="PROSITE" id="PS50090"/>
    </source>
</evidence>
<dbReference type="PANTHER" id="PTHR45614:SF274">
    <property type="entry name" value="MYB-LIKE DNA-BINDING PROTEIN"/>
    <property type="match status" value="1"/>
</dbReference>
<feature type="domain" description="HTH myb-type" evidence="5">
    <location>
        <begin position="172"/>
        <end position="222"/>
    </location>
</feature>
<dbReference type="CDD" id="cd00167">
    <property type="entry name" value="SANT"/>
    <property type="match status" value="3"/>
</dbReference>
<dbReference type="GO" id="GO:0005634">
    <property type="term" value="C:nucleus"/>
    <property type="evidence" value="ECO:0007669"/>
    <property type="project" value="TreeGrafter"/>
</dbReference>